<reference evidence="2 3" key="2">
    <citation type="journal article" date="2016" name="Infect. Immun.">
        <title>Helicobacter saguini, a Novel Helicobacter Isolated from Cotton-Top Tamarins with Ulcerative Colitis, Has Proinflammatory Properties and Induces Typhlocolitis and Dysplasia in Gnotobiotic IL-10-/- Mice.</title>
        <authorList>
            <person name="Shen Z."/>
            <person name="Mannion A."/>
            <person name="Whary M.T."/>
            <person name="Muthupalani S."/>
            <person name="Sheh A."/>
            <person name="Feng Y."/>
            <person name="Gong G."/>
            <person name="Vandamme P."/>
            <person name="Holcombe H.R."/>
            <person name="Paster B.J."/>
            <person name="Fox J.G."/>
        </authorList>
    </citation>
    <scope>NUCLEOTIDE SEQUENCE [LARGE SCALE GENOMIC DNA]</scope>
    <source>
        <strain evidence="2 3">MIT 97-6194</strain>
    </source>
</reference>
<comment type="caution">
    <text evidence="2">The sequence shown here is derived from an EMBL/GenBank/DDBJ whole genome shotgun (WGS) entry which is preliminary data.</text>
</comment>
<name>A0A347VS99_9HELI</name>
<evidence type="ECO:0000313" key="3">
    <source>
        <dbReference type="Proteomes" id="UP000029714"/>
    </source>
</evidence>
<organism evidence="2 3">
    <name type="scientific">Helicobacter saguini</name>
    <dbReference type="NCBI Taxonomy" id="1548018"/>
    <lineage>
        <taxon>Bacteria</taxon>
        <taxon>Pseudomonadati</taxon>
        <taxon>Campylobacterota</taxon>
        <taxon>Epsilonproteobacteria</taxon>
        <taxon>Campylobacterales</taxon>
        <taxon>Helicobacteraceae</taxon>
        <taxon>Helicobacter</taxon>
    </lineage>
</organism>
<keyword evidence="3" id="KW-1185">Reference proteome</keyword>
<evidence type="ECO:0000313" key="4">
    <source>
        <dbReference type="Proteomes" id="UP000477070"/>
    </source>
</evidence>
<dbReference type="AlphaFoldDB" id="A0A347VS99"/>
<gene>
    <name evidence="1" type="ORF">DCO61_03370</name>
    <name evidence="2" type="ORF">LS64_007505</name>
</gene>
<accession>A0A347VS99</accession>
<dbReference type="STRING" id="1548018.LS64_10525"/>
<dbReference type="EMBL" id="JRMP02000011">
    <property type="protein sequence ID" value="TLD93998.1"/>
    <property type="molecule type" value="Genomic_DNA"/>
</dbReference>
<reference evidence="2" key="3">
    <citation type="submission" date="2018-04" db="EMBL/GenBank/DDBJ databases">
        <authorList>
            <person name="Sheh A."/>
            <person name="Shen Z."/>
            <person name="Mannion A.J."/>
            <person name="Fox J.G."/>
        </authorList>
    </citation>
    <scope>NUCLEOTIDE SEQUENCE</scope>
    <source>
        <strain evidence="2">MIT 97-6194</strain>
    </source>
</reference>
<evidence type="ECO:0000313" key="2">
    <source>
        <dbReference type="EMBL" id="TLD93998.1"/>
    </source>
</evidence>
<protein>
    <submittedName>
        <fullName evidence="2">Uncharacterized protein</fullName>
    </submittedName>
</protein>
<dbReference type="EMBL" id="QBIU01000001">
    <property type="protein sequence ID" value="MWV69084.1"/>
    <property type="molecule type" value="Genomic_DNA"/>
</dbReference>
<reference evidence="1 4" key="4">
    <citation type="submission" date="2019-12" db="EMBL/GenBank/DDBJ databases">
        <title>Multi-Generational Helicobacter saguini Isolates.</title>
        <authorList>
            <person name="Mannion A."/>
            <person name="Shen Z."/>
            <person name="Fox J.G."/>
        </authorList>
    </citation>
    <scope>NUCLEOTIDE SEQUENCE [LARGE SCALE GENOMIC DNA]</scope>
    <source>
        <strain evidence="1">16-048</strain>
        <strain evidence="4">16-048 (F4)</strain>
    </source>
</reference>
<reference evidence="2 3" key="1">
    <citation type="journal article" date="2014" name="Genome Announc.">
        <title>Draft genome sequences of eight enterohepatic helicobacter species isolated from both laboratory and wild rodents.</title>
        <authorList>
            <person name="Sheh A."/>
            <person name="Shen Z."/>
            <person name="Fox J.G."/>
        </authorList>
    </citation>
    <scope>NUCLEOTIDE SEQUENCE [LARGE SCALE GENOMIC DNA]</scope>
    <source>
        <strain evidence="2 3">MIT 97-6194</strain>
    </source>
</reference>
<proteinExistence type="predicted"/>
<dbReference type="Proteomes" id="UP000477070">
    <property type="component" value="Unassembled WGS sequence"/>
</dbReference>
<dbReference type="RefSeq" id="WP_034572927.1">
    <property type="nucleotide sequence ID" value="NZ_JRMP02000011.1"/>
</dbReference>
<sequence>MDNINNEKLANIEITESDNVPEILHIRITDRAGERSFKINLSHLDSKTRLRIIESFENTSYSIENILEKFILNLRDQASAEFEIIKLIEKFRNG</sequence>
<dbReference type="Proteomes" id="UP000029714">
    <property type="component" value="Unassembled WGS sequence"/>
</dbReference>
<evidence type="ECO:0000313" key="1">
    <source>
        <dbReference type="EMBL" id="MWV69084.1"/>
    </source>
</evidence>